<dbReference type="PANTHER" id="PTHR31920">
    <property type="entry name" value="B3 DOMAIN-CONTAINING"/>
    <property type="match status" value="1"/>
</dbReference>
<dbReference type="SMART" id="SM01019">
    <property type="entry name" value="B3"/>
    <property type="match status" value="2"/>
</dbReference>
<keyword evidence="2" id="KW-0238">DNA-binding</keyword>
<dbReference type="EMBL" id="CM026427">
    <property type="protein sequence ID" value="KAG0568345.1"/>
    <property type="molecule type" value="Genomic_DNA"/>
</dbReference>
<dbReference type="Gene3D" id="2.40.330.10">
    <property type="entry name" value="DNA-binding pseudobarrel domain"/>
    <property type="match status" value="2"/>
</dbReference>
<evidence type="ECO:0000256" key="1">
    <source>
        <dbReference type="ARBA" id="ARBA00023015"/>
    </source>
</evidence>
<keyword evidence="4" id="KW-0539">Nucleus</keyword>
<dbReference type="Proteomes" id="UP000822688">
    <property type="component" value="Chromosome 6"/>
</dbReference>
<evidence type="ECO:0000256" key="4">
    <source>
        <dbReference type="ARBA" id="ARBA00023242"/>
    </source>
</evidence>
<dbReference type="Pfam" id="PF02362">
    <property type="entry name" value="B3"/>
    <property type="match status" value="1"/>
</dbReference>
<dbReference type="PANTHER" id="PTHR31920:SF132">
    <property type="entry name" value="TF-B3 DOMAIN-CONTAINING PROTEIN"/>
    <property type="match status" value="1"/>
</dbReference>
<dbReference type="SUPFAM" id="SSF101936">
    <property type="entry name" value="DNA-binding pseudobarrel domain"/>
    <property type="match status" value="2"/>
</dbReference>
<evidence type="ECO:0000256" key="2">
    <source>
        <dbReference type="ARBA" id="ARBA00023125"/>
    </source>
</evidence>
<name>A0A8T0HBQ2_CERPU</name>
<gene>
    <name evidence="6" type="ORF">KC19_6G012900</name>
</gene>
<keyword evidence="3" id="KW-0804">Transcription</keyword>
<dbReference type="AlphaFoldDB" id="A0A8T0HBQ2"/>
<organism evidence="6 7">
    <name type="scientific">Ceratodon purpureus</name>
    <name type="common">Fire moss</name>
    <name type="synonym">Dicranum purpureum</name>
    <dbReference type="NCBI Taxonomy" id="3225"/>
    <lineage>
        <taxon>Eukaryota</taxon>
        <taxon>Viridiplantae</taxon>
        <taxon>Streptophyta</taxon>
        <taxon>Embryophyta</taxon>
        <taxon>Bryophyta</taxon>
        <taxon>Bryophytina</taxon>
        <taxon>Bryopsida</taxon>
        <taxon>Dicranidae</taxon>
        <taxon>Pseudoditrichales</taxon>
        <taxon>Ditrichaceae</taxon>
        <taxon>Ceratodon</taxon>
    </lineage>
</organism>
<dbReference type="InterPro" id="IPR015300">
    <property type="entry name" value="DNA-bd_pseudobarrel_sf"/>
</dbReference>
<keyword evidence="1" id="KW-0805">Transcription regulation</keyword>
<feature type="domain" description="TF-B3" evidence="5">
    <location>
        <begin position="105"/>
        <end position="202"/>
    </location>
</feature>
<dbReference type="InterPro" id="IPR003340">
    <property type="entry name" value="B3_DNA-bd"/>
</dbReference>
<sequence length="202" mass="22980">MAHLFDDVVQEMIHLKEIPPAFTTKHRWPGTSDCCLVTSVTNMKQWFLMFVRRGSIIVSDGEGWSDFLCDRGIGVGWFLVFEVVDECCLAVTICPPRESSKKFMKILTKTHTGAYKSARLDIPARFWRDLGEDKFDNVTYTLRGPSSEATVKATCYRSPTQTFCFFATGWREYCSLNNLKKGDSLVFSLIDTTVFHVKKSSS</sequence>
<protein>
    <recommendedName>
        <fullName evidence="5">TF-B3 domain-containing protein</fullName>
    </recommendedName>
</protein>
<evidence type="ECO:0000259" key="5">
    <source>
        <dbReference type="PROSITE" id="PS50863"/>
    </source>
</evidence>
<keyword evidence="7" id="KW-1185">Reference proteome</keyword>
<evidence type="ECO:0000313" key="7">
    <source>
        <dbReference type="Proteomes" id="UP000822688"/>
    </source>
</evidence>
<dbReference type="CDD" id="cd10017">
    <property type="entry name" value="B3_DNA"/>
    <property type="match status" value="1"/>
</dbReference>
<proteinExistence type="predicted"/>
<dbReference type="GO" id="GO:0003677">
    <property type="term" value="F:DNA binding"/>
    <property type="evidence" value="ECO:0007669"/>
    <property type="project" value="UniProtKB-KW"/>
</dbReference>
<dbReference type="PROSITE" id="PS50863">
    <property type="entry name" value="B3"/>
    <property type="match status" value="1"/>
</dbReference>
<evidence type="ECO:0000256" key="3">
    <source>
        <dbReference type="ARBA" id="ARBA00023163"/>
    </source>
</evidence>
<evidence type="ECO:0000313" key="6">
    <source>
        <dbReference type="EMBL" id="KAG0568345.1"/>
    </source>
</evidence>
<dbReference type="InterPro" id="IPR050655">
    <property type="entry name" value="Plant_B3_domain"/>
</dbReference>
<accession>A0A8T0HBQ2</accession>
<comment type="caution">
    <text evidence="6">The sequence shown here is derived from an EMBL/GenBank/DDBJ whole genome shotgun (WGS) entry which is preliminary data.</text>
</comment>
<reference evidence="6 7" key="1">
    <citation type="submission" date="2020-06" db="EMBL/GenBank/DDBJ databases">
        <title>WGS assembly of Ceratodon purpureus strain R40.</title>
        <authorList>
            <person name="Carey S.B."/>
            <person name="Jenkins J."/>
            <person name="Shu S."/>
            <person name="Lovell J.T."/>
            <person name="Sreedasyam A."/>
            <person name="Maumus F."/>
            <person name="Tiley G.P."/>
            <person name="Fernandez-Pozo N."/>
            <person name="Barry K."/>
            <person name="Chen C."/>
            <person name="Wang M."/>
            <person name="Lipzen A."/>
            <person name="Daum C."/>
            <person name="Saski C.A."/>
            <person name="Payton A.C."/>
            <person name="Mcbreen J.C."/>
            <person name="Conrad R.E."/>
            <person name="Kollar L.M."/>
            <person name="Olsson S."/>
            <person name="Huttunen S."/>
            <person name="Landis J.B."/>
            <person name="Wickett N.J."/>
            <person name="Johnson M.G."/>
            <person name="Rensing S.A."/>
            <person name="Grimwood J."/>
            <person name="Schmutz J."/>
            <person name="Mcdaniel S.F."/>
        </authorList>
    </citation>
    <scope>NUCLEOTIDE SEQUENCE [LARGE SCALE GENOMIC DNA]</scope>
    <source>
        <strain evidence="6 7">R40</strain>
    </source>
</reference>